<keyword evidence="1" id="KW-0233">DNA recombination</keyword>
<evidence type="ECO:0000256" key="1">
    <source>
        <dbReference type="ARBA" id="ARBA00023172"/>
    </source>
</evidence>
<keyword evidence="3" id="KW-1185">Reference proteome</keyword>
<name>A0ABY7GH95_9GAMM</name>
<reference evidence="2" key="1">
    <citation type="submission" date="2022-11" db="EMBL/GenBank/DDBJ databases">
        <title>Methylomonas rapida sp. nov., Carotenoid-Producing Obligate Methanotrophs with High Growth Characteristics and Biotechnological Potential.</title>
        <authorList>
            <person name="Tikhonova E.N."/>
            <person name="Suleimanov R.Z."/>
            <person name="Miroshnikov K."/>
            <person name="Oshkin I.Y."/>
            <person name="Belova S.E."/>
            <person name="Danilova O.V."/>
            <person name="Ashikhmin A."/>
            <person name="Konopkin A."/>
            <person name="But S.Y."/>
            <person name="Khmelenina V.N."/>
            <person name="Kuznetsov N."/>
            <person name="Pimenov N.V."/>
            <person name="Dedysh S.N."/>
        </authorList>
    </citation>
    <scope>NUCLEOTIDE SEQUENCE</scope>
    <source>
        <strain evidence="2">MP1</strain>
    </source>
</reference>
<sequence length="252" mass="28256">MTNKRSGNMWSHGFRLNKTISGNYESTWSKKNHISGRKNSKAKRLKTLPKNWTSRIFQAAIDSNTPFTDAIALMSITGCRPQEVGFGVTLLLTEDGSIEALINGAKTNGGVYGQEWRRFSVYSDSNEFKYLIDRLKMSNGKMVVQANAGAVCDKVTYLSKKCMPQLKGAATAYCFRHRFSGTLHNLGLDTESISMALGHCTDASQNHYSSAYRTSDGSFLIKDIKSEKKVKMKSSTKKPWIQRWQDNDSTLH</sequence>
<dbReference type="Proteomes" id="UP001162780">
    <property type="component" value="Chromosome"/>
</dbReference>
<dbReference type="InterPro" id="IPR011010">
    <property type="entry name" value="DNA_brk_join_enz"/>
</dbReference>
<evidence type="ECO:0000313" key="3">
    <source>
        <dbReference type="Proteomes" id="UP001162780"/>
    </source>
</evidence>
<organism evidence="2 3">
    <name type="scientific">Methylomonas rapida</name>
    <dbReference type="NCBI Taxonomy" id="2963939"/>
    <lineage>
        <taxon>Bacteria</taxon>
        <taxon>Pseudomonadati</taxon>
        <taxon>Pseudomonadota</taxon>
        <taxon>Gammaproteobacteria</taxon>
        <taxon>Methylococcales</taxon>
        <taxon>Methylococcaceae</taxon>
        <taxon>Methylomonas</taxon>
    </lineage>
</organism>
<dbReference type="InterPro" id="IPR013762">
    <property type="entry name" value="Integrase-like_cat_sf"/>
</dbReference>
<dbReference type="Gene3D" id="1.10.443.10">
    <property type="entry name" value="Intergrase catalytic core"/>
    <property type="match status" value="1"/>
</dbReference>
<dbReference type="RefSeq" id="WP_255189591.1">
    <property type="nucleotide sequence ID" value="NZ_CP113517.1"/>
</dbReference>
<proteinExistence type="predicted"/>
<dbReference type="EMBL" id="CP113517">
    <property type="protein sequence ID" value="WAR44619.1"/>
    <property type="molecule type" value="Genomic_DNA"/>
</dbReference>
<dbReference type="SUPFAM" id="SSF56349">
    <property type="entry name" value="DNA breaking-rejoining enzymes"/>
    <property type="match status" value="1"/>
</dbReference>
<evidence type="ECO:0000313" key="2">
    <source>
        <dbReference type="EMBL" id="WAR44619.1"/>
    </source>
</evidence>
<accession>A0ABY7GH95</accession>
<gene>
    <name evidence="2" type="ORF">NM686_020080</name>
</gene>
<protein>
    <recommendedName>
        <fullName evidence="4">Tyr recombinase domain-containing protein</fullName>
    </recommendedName>
</protein>
<evidence type="ECO:0008006" key="4">
    <source>
        <dbReference type="Google" id="ProtNLM"/>
    </source>
</evidence>